<evidence type="ECO:0000313" key="6">
    <source>
        <dbReference type="Proteomes" id="UP000054350"/>
    </source>
</evidence>
<dbReference type="Proteomes" id="UP000054350">
    <property type="component" value="Unassembled WGS sequence"/>
</dbReference>
<dbReference type="SUPFAM" id="SSF53335">
    <property type="entry name" value="S-adenosyl-L-methionine-dependent methyltransferases"/>
    <property type="match status" value="1"/>
</dbReference>
<organism evidence="5 6">
    <name type="scientific">Allomyces macrogynus (strain ATCC 38327)</name>
    <name type="common">Allomyces javanicus var. macrogynus</name>
    <dbReference type="NCBI Taxonomy" id="578462"/>
    <lineage>
        <taxon>Eukaryota</taxon>
        <taxon>Fungi</taxon>
        <taxon>Fungi incertae sedis</taxon>
        <taxon>Blastocladiomycota</taxon>
        <taxon>Blastocladiomycetes</taxon>
        <taxon>Blastocladiales</taxon>
        <taxon>Blastocladiaceae</taxon>
        <taxon>Allomyces</taxon>
    </lineage>
</organism>
<dbReference type="Gene3D" id="3.40.50.150">
    <property type="entry name" value="Vaccinia Virus protein VP39"/>
    <property type="match status" value="1"/>
</dbReference>
<dbReference type="Pfam" id="PF10017">
    <property type="entry name" value="Methyltransf_33"/>
    <property type="match status" value="1"/>
</dbReference>
<dbReference type="PANTHER" id="PTHR43397:SF1">
    <property type="entry name" value="ERGOTHIONEINE BIOSYNTHESIS PROTEIN 1"/>
    <property type="match status" value="1"/>
</dbReference>
<protein>
    <recommendedName>
        <fullName evidence="4">Histidine-specific methyltransferase SAM-dependent domain-containing protein</fullName>
    </recommendedName>
</protein>
<evidence type="ECO:0000313" key="5">
    <source>
        <dbReference type="EMBL" id="KNE60624.1"/>
    </source>
</evidence>
<dbReference type="eggNOG" id="ENOG502QS9T">
    <property type="taxonomic scope" value="Eukaryota"/>
</dbReference>
<evidence type="ECO:0000256" key="1">
    <source>
        <dbReference type="ARBA" id="ARBA00022603"/>
    </source>
</evidence>
<dbReference type="PANTHER" id="PTHR43397">
    <property type="entry name" value="ERGOTHIONEINE BIOSYNTHESIS PROTEIN 1"/>
    <property type="match status" value="1"/>
</dbReference>
<dbReference type="InterPro" id="IPR029063">
    <property type="entry name" value="SAM-dependent_MTases_sf"/>
</dbReference>
<evidence type="ECO:0000259" key="4">
    <source>
        <dbReference type="Pfam" id="PF10017"/>
    </source>
</evidence>
<dbReference type="EMBL" id="GG745336">
    <property type="protein sequence ID" value="KNE60624.1"/>
    <property type="molecule type" value="Genomic_DNA"/>
</dbReference>
<reference evidence="5 6" key="1">
    <citation type="submission" date="2009-11" db="EMBL/GenBank/DDBJ databases">
        <title>Annotation of Allomyces macrogynus ATCC 38327.</title>
        <authorList>
            <consortium name="The Broad Institute Genome Sequencing Platform"/>
            <person name="Russ C."/>
            <person name="Cuomo C."/>
            <person name="Burger G."/>
            <person name="Gray M.W."/>
            <person name="Holland P.W.H."/>
            <person name="King N."/>
            <person name="Lang F.B.F."/>
            <person name="Roger A.J."/>
            <person name="Ruiz-Trillo I."/>
            <person name="Young S.K."/>
            <person name="Zeng Q."/>
            <person name="Gargeya S."/>
            <person name="Fitzgerald M."/>
            <person name="Haas B."/>
            <person name="Abouelleil A."/>
            <person name="Alvarado L."/>
            <person name="Arachchi H.M."/>
            <person name="Berlin A."/>
            <person name="Chapman S.B."/>
            <person name="Gearin G."/>
            <person name="Goldberg J."/>
            <person name="Griggs A."/>
            <person name="Gujja S."/>
            <person name="Hansen M."/>
            <person name="Heiman D."/>
            <person name="Howarth C."/>
            <person name="Larimer J."/>
            <person name="Lui A."/>
            <person name="MacDonald P.J.P."/>
            <person name="McCowen C."/>
            <person name="Montmayeur A."/>
            <person name="Murphy C."/>
            <person name="Neiman D."/>
            <person name="Pearson M."/>
            <person name="Priest M."/>
            <person name="Roberts A."/>
            <person name="Saif S."/>
            <person name="Shea T."/>
            <person name="Sisk P."/>
            <person name="Stolte C."/>
            <person name="Sykes S."/>
            <person name="Wortman J."/>
            <person name="Nusbaum C."/>
            <person name="Birren B."/>
        </authorList>
    </citation>
    <scope>NUCLEOTIDE SEQUENCE [LARGE SCALE GENOMIC DNA]</scope>
    <source>
        <strain evidence="5 6">ATCC 38327</strain>
    </source>
</reference>
<feature type="region of interest" description="Disordered" evidence="3">
    <location>
        <begin position="68"/>
        <end position="88"/>
    </location>
</feature>
<proteinExistence type="predicted"/>
<dbReference type="InterPro" id="IPR051128">
    <property type="entry name" value="EgtD_Methyltrsf_superfamily"/>
</dbReference>
<feature type="domain" description="Histidine-specific methyltransferase SAM-dependent" evidence="4">
    <location>
        <begin position="86"/>
        <end position="390"/>
    </location>
</feature>
<dbReference type="AlphaFoldDB" id="A0A0L0SDW9"/>
<evidence type="ECO:0000256" key="2">
    <source>
        <dbReference type="ARBA" id="ARBA00022679"/>
    </source>
</evidence>
<reference evidence="6" key="2">
    <citation type="submission" date="2009-11" db="EMBL/GenBank/DDBJ databases">
        <title>The Genome Sequence of Allomyces macrogynus strain ATCC 38327.</title>
        <authorList>
            <consortium name="The Broad Institute Genome Sequencing Platform"/>
            <person name="Russ C."/>
            <person name="Cuomo C."/>
            <person name="Shea T."/>
            <person name="Young S.K."/>
            <person name="Zeng Q."/>
            <person name="Koehrsen M."/>
            <person name="Haas B."/>
            <person name="Borodovsky M."/>
            <person name="Guigo R."/>
            <person name="Alvarado L."/>
            <person name="Berlin A."/>
            <person name="Borenstein D."/>
            <person name="Chen Z."/>
            <person name="Engels R."/>
            <person name="Freedman E."/>
            <person name="Gellesch M."/>
            <person name="Goldberg J."/>
            <person name="Griggs A."/>
            <person name="Gujja S."/>
            <person name="Heiman D."/>
            <person name="Hepburn T."/>
            <person name="Howarth C."/>
            <person name="Jen D."/>
            <person name="Larson L."/>
            <person name="Lewis B."/>
            <person name="Mehta T."/>
            <person name="Park D."/>
            <person name="Pearson M."/>
            <person name="Roberts A."/>
            <person name="Saif S."/>
            <person name="Shenoy N."/>
            <person name="Sisk P."/>
            <person name="Stolte C."/>
            <person name="Sykes S."/>
            <person name="Walk T."/>
            <person name="White J."/>
            <person name="Yandava C."/>
            <person name="Burger G."/>
            <person name="Gray M.W."/>
            <person name="Holland P.W.H."/>
            <person name="King N."/>
            <person name="Lang F.B.F."/>
            <person name="Roger A.J."/>
            <person name="Ruiz-Trillo I."/>
            <person name="Lander E."/>
            <person name="Nusbaum C."/>
        </authorList>
    </citation>
    <scope>NUCLEOTIDE SEQUENCE [LARGE SCALE GENOMIC DNA]</scope>
    <source>
        <strain evidence="6">ATCC 38327</strain>
    </source>
</reference>
<sequence length="410" mass="44342">MGPGHVGVPAPAHVAVNGHAKSLKLHAPPSPDLIDLAADLSTGADTPAPSLPTVPDIVWNAFRDPLGAPTEPHASQLDPAESAGRRTLSSTPKCRFALPAFLHYDARGLQLFEQITHLDEYYLTEAEANLLDQGGAARALAMALPEGALVLELGCGSMRKTAILLRALEMAGRERGLTRPFQFYALDLDRGELARSLTALEQHPPRSKTETEGNWQHVTFHGLVGTYDAGLAWLARQKSVSHKLVLWLGSSLGNLTRADAAAMLTQIRACGNANNLSLVLGADGRNHPKTVARAYNDPHGVSRAFALNLLDHIGTHLPGVLPRDAFEFAPVYNEAMGRHEVYLRATRGLRVKSPAGEVDVTLARDELVHVEYSYKWAMGDLFELVSRSQWPNGARLDARRVGSLCQVPGC</sequence>
<accession>A0A0L0SDW9</accession>
<name>A0A0L0SDW9_ALLM3</name>
<gene>
    <name evidence="5" type="ORF">AMAG_06001</name>
</gene>
<dbReference type="GO" id="GO:0032259">
    <property type="term" value="P:methylation"/>
    <property type="evidence" value="ECO:0007669"/>
    <property type="project" value="UniProtKB-KW"/>
</dbReference>
<dbReference type="GO" id="GO:0008168">
    <property type="term" value="F:methyltransferase activity"/>
    <property type="evidence" value="ECO:0007669"/>
    <property type="project" value="UniProtKB-KW"/>
</dbReference>
<dbReference type="STRING" id="578462.A0A0L0SDW9"/>
<evidence type="ECO:0000256" key="3">
    <source>
        <dbReference type="SAM" id="MobiDB-lite"/>
    </source>
</evidence>
<keyword evidence="6" id="KW-1185">Reference proteome</keyword>
<dbReference type="InterPro" id="IPR017805">
    <property type="entry name" value="SAM_MeTrfase_EasF-type_put"/>
</dbReference>
<dbReference type="InterPro" id="IPR019257">
    <property type="entry name" value="MeTrfase_dom"/>
</dbReference>
<dbReference type="NCBIfam" id="TIGR03439">
    <property type="entry name" value="methyl_EasF"/>
    <property type="match status" value="1"/>
</dbReference>
<dbReference type="OMA" id="FGCSYKY"/>
<keyword evidence="2" id="KW-0808">Transferase</keyword>
<keyword evidence="1" id="KW-0489">Methyltransferase</keyword>
<dbReference type="VEuPathDB" id="FungiDB:AMAG_06001"/>
<dbReference type="OrthoDB" id="659at2759"/>